<keyword evidence="11" id="KW-1185">Reference proteome</keyword>
<gene>
    <name evidence="10" type="ORF">ACFO0J_13675</name>
</gene>
<dbReference type="SUPFAM" id="SSF56796">
    <property type="entry name" value="Dehydroquinate synthase-like"/>
    <property type="match status" value="1"/>
</dbReference>
<dbReference type="CDD" id="cd08170">
    <property type="entry name" value="GlyDH"/>
    <property type="match status" value="1"/>
</dbReference>
<proteinExistence type="inferred from homology"/>
<dbReference type="InterPro" id="IPR016205">
    <property type="entry name" value="Glycerol_DH"/>
</dbReference>
<dbReference type="Pfam" id="PF00465">
    <property type="entry name" value="Fe-ADH"/>
    <property type="match status" value="1"/>
</dbReference>
<evidence type="ECO:0000256" key="2">
    <source>
        <dbReference type="ARBA" id="ARBA00022723"/>
    </source>
</evidence>
<evidence type="ECO:0000256" key="3">
    <source>
        <dbReference type="ARBA" id="ARBA00023002"/>
    </source>
</evidence>
<evidence type="ECO:0000256" key="4">
    <source>
        <dbReference type="ARBA" id="ARBA00023027"/>
    </source>
</evidence>
<feature type="domain" description="Alcohol dehydrogenase iron-type/glycerol dehydrogenase GldA" evidence="9">
    <location>
        <begin position="8"/>
        <end position="155"/>
    </location>
</feature>
<dbReference type="Gene3D" id="3.40.50.1970">
    <property type="match status" value="1"/>
</dbReference>
<dbReference type="NCBIfam" id="NF006941">
    <property type="entry name" value="PRK09423.1"/>
    <property type="match status" value="1"/>
</dbReference>
<evidence type="ECO:0000256" key="8">
    <source>
        <dbReference type="ARBA" id="ARBA00049006"/>
    </source>
</evidence>
<comment type="similarity">
    <text evidence="1">Belongs to the iron-containing alcohol dehydrogenase family.</text>
</comment>
<organism evidence="10 11">
    <name type="scientific">Castellaniella hirudinis</name>
    <dbReference type="NCBI Taxonomy" id="1144617"/>
    <lineage>
        <taxon>Bacteria</taxon>
        <taxon>Pseudomonadati</taxon>
        <taxon>Pseudomonadota</taxon>
        <taxon>Betaproteobacteria</taxon>
        <taxon>Burkholderiales</taxon>
        <taxon>Alcaligenaceae</taxon>
        <taxon>Castellaniella</taxon>
    </lineage>
</organism>
<dbReference type="Gene3D" id="1.20.1090.10">
    <property type="entry name" value="Dehydroquinate synthase-like - alpha domain"/>
    <property type="match status" value="1"/>
</dbReference>
<comment type="caution">
    <text evidence="10">The sequence shown here is derived from an EMBL/GenBank/DDBJ whole genome shotgun (WGS) entry which is preliminary data.</text>
</comment>
<dbReference type="EC" id="1.1.1.6" evidence="6"/>
<dbReference type="RefSeq" id="WP_376813649.1">
    <property type="nucleotide sequence ID" value="NZ_JBHSDY010000010.1"/>
</dbReference>
<keyword evidence="4" id="KW-0520">NAD</keyword>
<comment type="catalytic activity">
    <reaction evidence="8">
        <text>glycerol + NAD(+) = dihydroxyacetone + NADH + H(+)</text>
        <dbReference type="Rhea" id="RHEA:13769"/>
        <dbReference type="ChEBI" id="CHEBI:15378"/>
        <dbReference type="ChEBI" id="CHEBI:16016"/>
        <dbReference type="ChEBI" id="CHEBI:17754"/>
        <dbReference type="ChEBI" id="CHEBI:57540"/>
        <dbReference type="ChEBI" id="CHEBI:57945"/>
        <dbReference type="EC" id="1.1.1.6"/>
    </reaction>
</comment>
<dbReference type="EMBL" id="JBHSDY010000010">
    <property type="protein sequence ID" value="MFC4299091.1"/>
    <property type="molecule type" value="Genomic_DNA"/>
</dbReference>
<reference evidence="11" key="1">
    <citation type="journal article" date="2019" name="Int. J. Syst. Evol. Microbiol.">
        <title>The Global Catalogue of Microorganisms (GCM) 10K type strain sequencing project: providing services to taxonomists for standard genome sequencing and annotation.</title>
        <authorList>
            <consortium name="The Broad Institute Genomics Platform"/>
            <consortium name="The Broad Institute Genome Sequencing Center for Infectious Disease"/>
            <person name="Wu L."/>
            <person name="Ma J."/>
        </authorList>
    </citation>
    <scope>NUCLEOTIDE SEQUENCE [LARGE SCALE GENOMIC DNA]</scope>
    <source>
        <strain evidence="11">CGMCC 1.19029</strain>
    </source>
</reference>
<keyword evidence="3 10" id="KW-0560">Oxidoreductase</keyword>
<accession>A0ABV8S0D6</accession>
<evidence type="ECO:0000256" key="6">
    <source>
        <dbReference type="ARBA" id="ARBA00039147"/>
    </source>
</evidence>
<dbReference type="InterPro" id="IPR001670">
    <property type="entry name" value="ADH_Fe/GldA"/>
</dbReference>
<dbReference type="Proteomes" id="UP001595756">
    <property type="component" value="Unassembled WGS sequence"/>
</dbReference>
<dbReference type="PANTHER" id="PTHR43616">
    <property type="entry name" value="GLYCEROL DEHYDROGENASE"/>
    <property type="match status" value="1"/>
</dbReference>
<evidence type="ECO:0000256" key="1">
    <source>
        <dbReference type="ARBA" id="ARBA00007358"/>
    </source>
</evidence>
<name>A0ABV8S0D6_9BURK</name>
<dbReference type="PROSITE" id="PS00913">
    <property type="entry name" value="ADH_IRON_1"/>
    <property type="match status" value="1"/>
</dbReference>
<keyword evidence="2" id="KW-0479">Metal-binding</keyword>
<sequence length="361" mass="37994">MLKTFGSPHQYVQGPGALAQLGACAAALGARRPFVIVDTGILNVLQPALMRGLGDLAADTTCVAFAGECTRAEIERLSGLAATAGADLIVGVGGGKTIDSAKGVRIQCGKPIFIVPTIASNDSPTSRLVVLYTQEHAVDAVLRMPTNPDLVLVDTDVLVKAPERFFVSGIGDALSKKFEAEQCIGSRRNNFYDAQAPLLAQAVANLCYDIVRQDAESALNAVRRKQADDAFERTVEATILLSGLAFENAGLSISHSLTRGLSAVPGSAGALHGEQVAFGLLVQLLLEGKSADFMADLVAFYERVGLPRSLTALGFQGDPAEAADTIARITWERAPYIGAFTFPLDQGRLAAAILETHQSNS</sequence>
<evidence type="ECO:0000259" key="9">
    <source>
        <dbReference type="Pfam" id="PF00465"/>
    </source>
</evidence>
<dbReference type="PIRSF" id="PIRSF000112">
    <property type="entry name" value="Glycerol_dehydrogenase"/>
    <property type="match status" value="1"/>
</dbReference>
<evidence type="ECO:0000313" key="11">
    <source>
        <dbReference type="Proteomes" id="UP001595756"/>
    </source>
</evidence>
<evidence type="ECO:0000256" key="7">
    <source>
        <dbReference type="ARBA" id="ARBA00040132"/>
    </source>
</evidence>
<comment type="pathway">
    <text evidence="5">Polyol metabolism; glycerol fermentation; glycerone phosphate from glycerol (oxidative route): step 1/2.</text>
</comment>
<dbReference type="GO" id="GO:0008888">
    <property type="term" value="F:glycerol dehydrogenase (NAD+) activity"/>
    <property type="evidence" value="ECO:0007669"/>
    <property type="project" value="UniProtKB-EC"/>
</dbReference>
<dbReference type="InterPro" id="IPR018211">
    <property type="entry name" value="ADH_Fe_CS"/>
</dbReference>
<evidence type="ECO:0000256" key="5">
    <source>
        <dbReference type="ARBA" id="ARBA00037918"/>
    </source>
</evidence>
<protein>
    <recommendedName>
        <fullName evidence="7">Glycerol dehydrogenase</fullName>
        <ecNumber evidence="6">1.1.1.6</ecNumber>
    </recommendedName>
</protein>
<evidence type="ECO:0000313" key="10">
    <source>
        <dbReference type="EMBL" id="MFC4299091.1"/>
    </source>
</evidence>
<dbReference type="PANTHER" id="PTHR43616:SF5">
    <property type="entry name" value="GLYCEROL DEHYDROGENASE 1"/>
    <property type="match status" value="1"/>
</dbReference>